<dbReference type="InterPro" id="IPR025714">
    <property type="entry name" value="Methyltranfer_dom"/>
</dbReference>
<dbReference type="PANTHER" id="PTHR43861">
    <property type="entry name" value="TRANS-ACONITATE 2-METHYLTRANSFERASE-RELATED"/>
    <property type="match status" value="1"/>
</dbReference>
<evidence type="ECO:0000259" key="1">
    <source>
        <dbReference type="Pfam" id="PF13847"/>
    </source>
</evidence>
<dbReference type="GO" id="GO:0032259">
    <property type="term" value="P:methylation"/>
    <property type="evidence" value="ECO:0007669"/>
    <property type="project" value="UniProtKB-KW"/>
</dbReference>
<dbReference type="InterPro" id="IPR029063">
    <property type="entry name" value="SAM-dependent_MTases_sf"/>
</dbReference>
<comment type="caution">
    <text evidence="2">The sequence shown here is derived from an EMBL/GenBank/DDBJ whole genome shotgun (WGS) entry which is preliminary data.</text>
</comment>
<organism evidence="2 3">
    <name type="scientific">Candidatus Methanoperedens nitratireducens</name>
    <dbReference type="NCBI Taxonomy" id="1392998"/>
    <lineage>
        <taxon>Archaea</taxon>
        <taxon>Methanobacteriati</taxon>
        <taxon>Methanobacteriota</taxon>
        <taxon>Stenosarchaea group</taxon>
        <taxon>Methanomicrobia</taxon>
        <taxon>Methanosarcinales</taxon>
        <taxon>ANME-2 cluster</taxon>
        <taxon>Candidatus Methanoperedentaceae</taxon>
        <taxon>Candidatus Methanoperedens</taxon>
    </lineage>
</organism>
<evidence type="ECO:0000313" key="3">
    <source>
        <dbReference type="Proteomes" id="UP000050360"/>
    </source>
</evidence>
<dbReference type="AlphaFoldDB" id="A0A0P8CMW0"/>
<name>A0A0P8CMW0_9EURY</name>
<dbReference type="EMBL" id="LKCM01000045">
    <property type="protein sequence ID" value="KPQ44901.1"/>
    <property type="molecule type" value="Genomic_DNA"/>
</dbReference>
<dbReference type="PANTHER" id="PTHR43861:SF1">
    <property type="entry name" value="TRANS-ACONITATE 2-METHYLTRANSFERASE"/>
    <property type="match status" value="1"/>
</dbReference>
<dbReference type="GO" id="GO:0008168">
    <property type="term" value="F:methyltransferase activity"/>
    <property type="evidence" value="ECO:0007669"/>
    <property type="project" value="UniProtKB-KW"/>
</dbReference>
<keyword evidence="2" id="KW-0489">Methyltransferase</keyword>
<accession>A0A0P8CMW0</accession>
<proteinExistence type="predicted"/>
<sequence length="263" mass="30602">MIKDNPNWKSIDGKQREKIYQKAKTLKEAIMKSNTKWFYDETVQVGTDYQDISNVQAYDMQMEKFRDVKKEATDIIESICLGEKHSLLEIGTGTGNFAIEAAKHCNKVYAIDVSSAMIAYAKQKAQKMGMSNISFCQAGFLSYEHNGDLDMIVSNLALHHLPDFWKMIALKKIYKLLKNGGTFYLDDVVFSFPVEEYDYKIDNWIDAIKEKAGINFAEEAQMHIKEEYSTFDWIIEEMLHKSGFEFEIRHKDDFFALYYCKKN</sequence>
<dbReference type="Proteomes" id="UP000050360">
    <property type="component" value="Unassembled WGS sequence"/>
</dbReference>
<dbReference type="Gene3D" id="3.40.50.150">
    <property type="entry name" value="Vaccinia Virus protein VP39"/>
    <property type="match status" value="1"/>
</dbReference>
<gene>
    <name evidence="2" type="ORF">MPEBLZ_00506</name>
</gene>
<reference evidence="2 3" key="1">
    <citation type="submission" date="2015-09" db="EMBL/GenBank/DDBJ databases">
        <title>A metagenomics-based metabolic model of nitrate-dependent anaerobic oxidation of methane by Methanoperedens-like archaea.</title>
        <authorList>
            <person name="Arshad A."/>
            <person name="Speth D.R."/>
            <person name="De Graaf R.M."/>
            <person name="Op Den Camp H.J."/>
            <person name="Jetten M.S."/>
            <person name="Welte C.U."/>
        </authorList>
    </citation>
    <scope>NUCLEOTIDE SEQUENCE [LARGE SCALE GENOMIC DNA]</scope>
</reference>
<protein>
    <submittedName>
        <fullName evidence="2">Ribosomal RNA adenine dimethylase</fullName>
    </submittedName>
</protein>
<dbReference type="CDD" id="cd02440">
    <property type="entry name" value="AdoMet_MTases"/>
    <property type="match status" value="1"/>
</dbReference>
<feature type="domain" description="Methyltransferase" evidence="1">
    <location>
        <begin position="85"/>
        <end position="193"/>
    </location>
</feature>
<keyword evidence="2" id="KW-0808">Transferase</keyword>
<evidence type="ECO:0000313" key="2">
    <source>
        <dbReference type="EMBL" id="KPQ44901.1"/>
    </source>
</evidence>
<dbReference type="SUPFAM" id="SSF53335">
    <property type="entry name" value="S-adenosyl-L-methionine-dependent methyltransferases"/>
    <property type="match status" value="1"/>
</dbReference>
<dbReference type="Pfam" id="PF13847">
    <property type="entry name" value="Methyltransf_31"/>
    <property type="match status" value="1"/>
</dbReference>